<dbReference type="Gene3D" id="2.60.120.10">
    <property type="entry name" value="Jelly Rolls"/>
    <property type="match status" value="1"/>
</dbReference>
<evidence type="ECO:0000256" key="1">
    <source>
        <dbReference type="ARBA" id="ARBA00023015"/>
    </source>
</evidence>
<evidence type="ECO:0000256" key="3">
    <source>
        <dbReference type="ARBA" id="ARBA00023163"/>
    </source>
</evidence>
<dbReference type="PANTHER" id="PTHR24567:SF74">
    <property type="entry name" value="HTH-TYPE TRANSCRIPTIONAL REGULATOR ARCR"/>
    <property type="match status" value="1"/>
</dbReference>
<dbReference type="EMBL" id="VEWJ01000014">
    <property type="protein sequence ID" value="TPF74187.1"/>
    <property type="molecule type" value="Genomic_DNA"/>
</dbReference>
<dbReference type="PROSITE" id="PS51063">
    <property type="entry name" value="HTH_CRP_2"/>
    <property type="match status" value="1"/>
</dbReference>
<dbReference type="OrthoDB" id="9776746at2"/>
<dbReference type="Pfam" id="PF00027">
    <property type="entry name" value="cNMP_binding"/>
    <property type="match status" value="1"/>
</dbReference>
<evidence type="ECO:0000313" key="7">
    <source>
        <dbReference type="Proteomes" id="UP000315388"/>
    </source>
</evidence>
<dbReference type="SMART" id="SM00419">
    <property type="entry name" value="HTH_CRP"/>
    <property type="match status" value="1"/>
</dbReference>
<keyword evidence="3" id="KW-0804">Transcription</keyword>
<evidence type="ECO:0000313" key="6">
    <source>
        <dbReference type="EMBL" id="TPF74187.1"/>
    </source>
</evidence>
<protein>
    <submittedName>
        <fullName evidence="6">Crp/Fnr family transcriptional regulator</fullName>
    </submittedName>
</protein>
<evidence type="ECO:0000259" key="5">
    <source>
        <dbReference type="PROSITE" id="PS51063"/>
    </source>
</evidence>
<dbReference type="InterPro" id="IPR014710">
    <property type="entry name" value="RmlC-like_jellyroll"/>
</dbReference>
<dbReference type="InterPro" id="IPR000595">
    <property type="entry name" value="cNMP-bd_dom"/>
</dbReference>
<evidence type="ECO:0000259" key="4">
    <source>
        <dbReference type="PROSITE" id="PS50042"/>
    </source>
</evidence>
<keyword evidence="2" id="KW-0238">DNA-binding</keyword>
<dbReference type="InterPro" id="IPR036390">
    <property type="entry name" value="WH_DNA-bd_sf"/>
</dbReference>
<dbReference type="InterPro" id="IPR018490">
    <property type="entry name" value="cNMP-bd_dom_sf"/>
</dbReference>
<dbReference type="InterPro" id="IPR012318">
    <property type="entry name" value="HTH_CRP"/>
</dbReference>
<dbReference type="InterPro" id="IPR036388">
    <property type="entry name" value="WH-like_DNA-bd_sf"/>
</dbReference>
<feature type="domain" description="Cyclic nucleotide-binding" evidence="4">
    <location>
        <begin position="15"/>
        <end position="137"/>
    </location>
</feature>
<dbReference type="Pfam" id="PF13545">
    <property type="entry name" value="HTH_Crp_2"/>
    <property type="match status" value="1"/>
</dbReference>
<dbReference type="InterPro" id="IPR050397">
    <property type="entry name" value="Env_Response_Regulators"/>
</dbReference>
<dbReference type="SUPFAM" id="SSF46785">
    <property type="entry name" value="Winged helix' DNA-binding domain"/>
    <property type="match status" value="1"/>
</dbReference>
<dbReference type="Gene3D" id="1.10.10.10">
    <property type="entry name" value="Winged helix-like DNA-binding domain superfamily/Winged helix DNA-binding domain"/>
    <property type="match status" value="1"/>
</dbReference>
<dbReference type="Proteomes" id="UP000315388">
    <property type="component" value="Unassembled WGS sequence"/>
</dbReference>
<dbReference type="PROSITE" id="PS50042">
    <property type="entry name" value="CNMP_BINDING_3"/>
    <property type="match status" value="1"/>
</dbReference>
<proteinExistence type="predicted"/>
<organism evidence="6 7">
    <name type="scientific">Brucella gallinifaecis</name>
    <dbReference type="NCBI Taxonomy" id="215590"/>
    <lineage>
        <taxon>Bacteria</taxon>
        <taxon>Pseudomonadati</taxon>
        <taxon>Pseudomonadota</taxon>
        <taxon>Alphaproteobacteria</taxon>
        <taxon>Hyphomicrobiales</taxon>
        <taxon>Brucellaceae</taxon>
        <taxon>Brucella/Ochrobactrum group</taxon>
        <taxon>Brucella</taxon>
    </lineage>
</organism>
<evidence type="ECO:0000256" key="2">
    <source>
        <dbReference type="ARBA" id="ARBA00023125"/>
    </source>
</evidence>
<gene>
    <name evidence="6" type="ORF">FHY56_15410</name>
</gene>
<keyword evidence="1" id="KW-0805">Transcription regulation</keyword>
<dbReference type="PANTHER" id="PTHR24567">
    <property type="entry name" value="CRP FAMILY TRANSCRIPTIONAL REGULATORY PROTEIN"/>
    <property type="match status" value="1"/>
</dbReference>
<dbReference type="GO" id="GO:0003700">
    <property type="term" value="F:DNA-binding transcription factor activity"/>
    <property type="evidence" value="ECO:0007669"/>
    <property type="project" value="TreeGrafter"/>
</dbReference>
<accession>A0A502BK34</accession>
<dbReference type="AlphaFoldDB" id="A0A502BK34"/>
<dbReference type="GO" id="GO:0005829">
    <property type="term" value="C:cytosol"/>
    <property type="evidence" value="ECO:0007669"/>
    <property type="project" value="TreeGrafter"/>
</dbReference>
<dbReference type="SUPFAM" id="SSF51206">
    <property type="entry name" value="cAMP-binding domain-like"/>
    <property type="match status" value="1"/>
</dbReference>
<name>A0A502BK34_9HYPH</name>
<reference evidence="6 7" key="1">
    <citation type="journal article" date="2003" name="Int. J. Syst. Evol. Microbiol.">
        <title>Towards a standardized format for the description of a novel species (of an established genus): Ochrobactrum gallinifaecis sp. nov.</title>
        <authorList>
            <person name="Kampfer P."/>
            <person name="Buczolits S."/>
            <person name="Albrecht A."/>
            <person name="Busse H.J."/>
            <person name="Stackebrandt E."/>
        </authorList>
    </citation>
    <scope>NUCLEOTIDE SEQUENCE [LARGE SCALE GENOMIC DNA]</scope>
    <source>
        <strain evidence="6 7">ISO 196</strain>
    </source>
</reference>
<sequence length="225" mass="25333">MAGAQMNDWTEHFKELDKLPAAMRNALLCNSKKLNFPHGTRLFGAGQPAEYLLMLISGKVKVTQISSNGREVVLYRIGAGESCVLTSACMLAYDDLAAEGIAETDIEAIGIPRTTFDNMMALSSDFREFVMRAWSRRVTDLLLVIDDLAFQRIDLRLATRLLAMAEGDTVHATHQQLATELGSAREVISRTLSEFQRRGWLEQARGVIRMIDRRPFEKLKQEQEL</sequence>
<feature type="domain" description="HTH crp-type" evidence="5">
    <location>
        <begin position="151"/>
        <end position="214"/>
    </location>
</feature>
<keyword evidence="7" id="KW-1185">Reference proteome</keyword>
<comment type="caution">
    <text evidence="6">The sequence shown here is derived from an EMBL/GenBank/DDBJ whole genome shotgun (WGS) entry which is preliminary data.</text>
</comment>
<dbReference type="GO" id="GO:0003677">
    <property type="term" value="F:DNA binding"/>
    <property type="evidence" value="ECO:0007669"/>
    <property type="project" value="UniProtKB-KW"/>
</dbReference>
<dbReference type="CDD" id="cd00038">
    <property type="entry name" value="CAP_ED"/>
    <property type="match status" value="1"/>
</dbReference>